<evidence type="ECO:0000313" key="2">
    <source>
        <dbReference type="Proteomes" id="UP001445076"/>
    </source>
</evidence>
<dbReference type="Proteomes" id="UP001445076">
    <property type="component" value="Unassembled WGS sequence"/>
</dbReference>
<dbReference type="EMBL" id="JARKIK010000019">
    <property type="protein sequence ID" value="KAK8745392.1"/>
    <property type="molecule type" value="Genomic_DNA"/>
</dbReference>
<feature type="non-terminal residue" evidence="1">
    <location>
        <position position="1"/>
    </location>
</feature>
<dbReference type="AlphaFoldDB" id="A0AAW0Y113"/>
<gene>
    <name evidence="1" type="ORF">OTU49_000167</name>
</gene>
<proteinExistence type="predicted"/>
<accession>A0AAW0Y113</accession>
<keyword evidence="2" id="KW-1185">Reference proteome</keyword>
<protein>
    <recommendedName>
        <fullName evidence="3">TRAF-type domain-containing protein</fullName>
    </recommendedName>
</protein>
<reference evidence="1 2" key="1">
    <citation type="journal article" date="2024" name="BMC Genomics">
        <title>Genome assembly of redclaw crayfish (Cherax quadricarinatus) provides insights into its immune adaptation and hypoxia tolerance.</title>
        <authorList>
            <person name="Liu Z."/>
            <person name="Zheng J."/>
            <person name="Li H."/>
            <person name="Fang K."/>
            <person name="Wang S."/>
            <person name="He J."/>
            <person name="Zhou D."/>
            <person name="Weng S."/>
            <person name="Chi M."/>
            <person name="Gu Z."/>
            <person name="He J."/>
            <person name="Li F."/>
            <person name="Wang M."/>
        </authorList>
    </citation>
    <scope>NUCLEOTIDE SEQUENCE [LARGE SCALE GENOMIC DNA]</scope>
    <source>
        <strain evidence="1">ZL_2023a</strain>
    </source>
</reference>
<comment type="caution">
    <text evidence="1">The sequence shown here is derived from an EMBL/GenBank/DDBJ whole genome shotgun (WGS) entry which is preliminary data.</text>
</comment>
<sequence length="116" mass="13266">NSDRCGKLYCQSYKLDHLDETQHFTEHCQAELLACHTLDCSLNYQRACRILFQHLQCVTSLIVPQKSFIGFLIEIIHCIKFDTNFALALNASSTNAHPYTTTPQCYITFMGLALNF</sequence>
<evidence type="ECO:0000313" key="1">
    <source>
        <dbReference type="EMBL" id="KAK8745392.1"/>
    </source>
</evidence>
<organism evidence="1 2">
    <name type="scientific">Cherax quadricarinatus</name>
    <name type="common">Australian red claw crayfish</name>
    <dbReference type="NCBI Taxonomy" id="27406"/>
    <lineage>
        <taxon>Eukaryota</taxon>
        <taxon>Metazoa</taxon>
        <taxon>Ecdysozoa</taxon>
        <taxon>Arthropoda</taxon>
        <taxon>Crustacea</taxon>
        <taxon>Multicrustacea</taxon>
        <taxon>Malacostraca</taxon>
        <taxon>Eumalacostraca</taxon>
        <taxon>Eucarida</taxon>
        <taxon>Decapoda</taxon>
        <taxon>Pleocyemata</taxon>
        <taxon>Astacidea</taxon>
        <taxon>Parastacoidea</taxon>
        <taxon>Parastacidae</taxon>
        <taxon>Cherax</taxon>
    </lineage>
</organism>
<evidence type="ECO:0008006" key="3">
    <source>
        <dbReference type="Google" id="ProtNLM"/>
    </source>
</evidence>
<name>A0AAW0Y113_CHEQU</name>